<gene>
    <name evidence="2" type="ORF">EGYM00392_LOCUS9290</name>
    <name evidence="3" type="ORF">EGYM00392_LOCUS9291</name>
</gene>
<accession>A0A6U7UAV0</accession>
<sequence>MTPAASLPGTQHLSEGCQEGLPGTPSWAAQVGGCPQSFPGDQVIGTHVLLGTPVRDAITPQWPGLSRGSLTLASVLPQKPAGGAWASAWDGGSAGARTVDPAAPTPYATGPDGAGPGREGTYFTRI</sequence>
<feature type="compositionally biased region" description="Low complexity" evidence="1">
    <location>
        <begin position="81"/>
        <end position="91"/>
    </location>
</feature>
<feature type="region of interest" description="Disordered" evidence="1">
    <location>
        <begin position="81"/>
        <end position="126"/>
    </location>
</feature>
<reference evidence="2" key="1">
    <citation type="submission" date="2021-01" db="EMBL/GenBank/DDBJ databases">
        <authorList>
            <person name="Corre E."/>
            <person name="Pelletier E."/>
            <person name="Niang G."/>
            <person name="Scheremetjew M."/>
            <person name="Finn R."/>
            <person name="Kale V."/>
            <person name="Holt S."/>
            <person name="Cochrane G."/>
            <person name="Meng A."/>
            <person name="Brown T."/>
            <person name="Cohen L."/>
        </authorList>
    </citation>
    <scope>NUCLEOTIDE SEQUENCE</scope>
    <source>
        <strain evidence="2">NIES-381</strain>
    </source>
</reference>
<evidence type="ECO:0000313" key="2">
    <source>
        <dbReference type="EMBL" id="CAD8998220.1"/>
    </source>
</evidence>
<proteinExistence type="predicted"/>
<name>A0A6U7UAV0_9EUGL</name>
<feature type="region of interest" description="Disordered" evidence="1">
    <location>
        <begin position="1"/>
        <end position="20"/>
    </location>
</feature>
<dbReference type="EMBL" id="HBGA01025081">
    <property type="protein sequence ID" value="CAD8998220.1"/>
    <property type="molecule type" value="Transcribed_RNA"/>
</dbReference>
<evidence type="ECO:0000313" key="3">
    <source>
        <dbReference type="EMBL" id="CAD8998221.1"/>
    </source>
</evidence>
<dbReference type="EMBL" id="HBGA01025083">
    <property type="protein sequence ID" value="CAD8998221.1"/>
    <property type="molecule type" value="Transcribed_RNA"/>
</dbReference>
<protein>
    <submittedName>
        <fullName evidence="2">Uncharacterized protein</fullName>
    </submittedName>
</protein>
<dbReference type="AlphaFoldDB" id="A0A6U7UAV0"/>
<evidence type="ECO:0000256" key="1">
    <source>
        <dbReference type="SAM" id="MobiDB-lite"/>
    </source>
</evidence>
<organism evidence="2">
    <name type="scientific">Eutreptiella gymnastica</name>
    <dbReference type="NCBI Taxonomy" id="73025"/>
    <lineage>
        <taxon>Eukaryota</taxon>
        <taxon>Discoba</taxon>
        <taxon>Euglenozoa</taxon>
        <taxon>Euglenida</taxon>
        <taxon>Spirocuta</taxon>
        <taxon>Euglenophyceae</taxon>
        <taxon>Eutreptiales</taxon>
        <taxon>Eutreptiaceae</taxon>
        <taxon>Eutreptiella</taxon>
    </lineage>
</organism>